<comment type="caution">
    <text evidence="1">The sequence shown here is derived from an EMBL/GenBank/DDBJ whole genome shotgun (WGS) entry which is preliminary data.</text>
</comment>
<organism evidence="1 2">
    <name type="scientific">Metabacillus rhizolycopersici</name>
    <dbReference type="NCBI Taxonomy" id="2875709"/>
    <lineage>
        <taxon>Bacteria</taxon>
        <taxon>Bacillati</taxon>
        <taxon>Bacillota</taxon>
        <taxon>Bacilli</taxon>
        <taxon>Bacillales</taxon>
        <taxon>Bacillaceae</taxon>
        <taxon>Metabacillus</taxon>
    </lineage>
</organism>
<keyword evidence="2" id="KW-1185">Reference proteome</keyword>
<gene>
    <name evidence="1" type="ORF">K9V48_07135</name>
</gene>
<name>A0ABS7UNY9_9BACI</name>
<dbReference type="Pfam" id="PF09388">
    <property type="entry name" value="SpoOE-like"/>
    <property type="match status" value="1"/>
</dbReference>
<evidence type="ECO:0000313" key="2">
    <source>
        <dbReference type="Proteomes" id="UP001165287"/>
    </source>
</evidence>
<proteinExistence type="predicted"/>
<dbReference type="RefSeq" id="WP_224138014.1">
    <property type="nucleotide sequence ID" value="NZ_JAIQUM010000010.1"/>
</dbReference>
<dbReference type="InterPro" id="IPR036638">
    <property type="entry name" value="HLH_DNA-bd_sf"/>
</dbReference>
<dbReference type="Gene3D" id="4.10.280.10">
    <property type="entry name" value="Helix-loop-helix DNA-binding domain"/>
    <property type="match status" value="1"/>
</dbReference>
<reference evidence="1" key="1">
    <citation type="submission" date="2024-05" db="EMBL/GenBank/DDBJ databases">
        <title>Metabacillus sp. nov., isolated from the rhizosphere soil of tomato plants.</title>
        <authorList>
            <person name="Ma R."/>
        </authorList>
    </citation>
    <scope>NUCLEOTIDE SEQUENCE</scope>
    <source>
        <strain evidence="1">DBTR6</strain>
    </source>
</reference>
<dbReference type="EMBL" id="JAIQUM010000010">
    <property type="protein sequence ID" value="MBZ5750020.1"/>
    <property type="molecule type" value="Genomic_DNA"/>
</dbReference>
<dbReference type="Proteomes" id="UP001165287">
    <property type="component" value="Unassembled WGS sequence"/>
</dbReference>
<dbReference type="InterPro" id="IPR037208">
    <property type="entry name" value="Spo0E-like_sf"/>
</dbReference>
<dbReference type="InterPro" id="IPR018540">
    <property type="entry name" value="Spo0E-like"/>
</dbReference>
<sequence length="61" mass="7391">MDIFQLKKEIQSLRSYLYKLGNQTKNYSQGEILKISQELDKKILIYQKQMVRQSNKRKIQL</sequence>
<protein>
    <submittedName>
        <fullName evidence="1">Aspartyl-phosphate phosphatase Spo0E family protein</fullName>
    </submittedName>
</protein>
<accession>A0ABS7UNY9</accession>
<evidence type="ECO:0000313" key="1">
    <source>
        <dbReference type="EMBL" id="MBZ5750020.1"/>
    </source>
</evidence>
<dbReference type="SUPFAM" id="SSF140500">
    <property type="entry name" value="BAS1536-like"/>
    <property type="match status" value="1"/>
</dbReference>